<protein>
    <submittedName>
        <fullName evidence="2">CNH domain-containing protein</fullName>
    </submittedName>
</protein>
<name>A0A0M3IW72_ASCLU</name>
<evidence type="ECO:0000313" key="2">
    <source>
        <dbReference type="WBParaSite" id="ALUE_0002300001-mRNA-1"/>
    </source>
</evidence>
<keyword evidence="1" id="KW-1185">Reference proteome</keyword>
<accession>A0A0M3IW72</accession>
<organism evidence="1 2">
    <name type="scientific">Ascaris lumbricoides</name>
    <name type="common">Giant roundworm</name>
    <dbReference type="NCBI Taxonomy" id="6252"/>
    <lineage>
        <taxon>Eukaryota</taxon>
        <taxon>Metazoa</taxon>
        <taxon>Ecdysozoa</taxon>
        <taxon>Nematoda</taxon>
        <taxon>Chromadorea</taxon>
        <taxon>Rhabditida</taxon>
        <taxon>Spirurina</taxon>
        <taxon>Ascaridomorpha</taxon>
        <taxon>Ascaridoidea</taxon>
        <taxon>Ascarididae</taxon>
        <taxon>Ascaris</taxon>
    </lineage>
</organism>
<sequence>MMVRETSSLPWRRFIMKFDADLNFIAKVEGPKWIEDETILRERLCAASNGFIYFAVAGETFSALYELSPDAKWTELEHKRGQTFLDVQVLAVTGPVIELLLVEQRRGYLCLYSVRDSSIAVRRSMTPVERPGAMCVDEQRQVFIHDLRQAKIRQLHAADTFDVVDDIAIADKSLYALASNNGFLAVTYRDSNLVRVHKYKSFS</sequence>
<dbReference type="Proteomes" id="UP000036681">
    <property type="component" value="Unplaced"/>
</dbReference>
<reference evidence="2" key="1">
    <citation type="submission" date="2017-02" db="UniProtKB">
        <authorList>
            <consortium name="WormBaseParasite"/>
        </authorList>
    </citation>
    <scope>IDENTIFICATION</scope>
</reference>
<dbReference type="WBParaSite" id="ALUE_0002300001-mRNA-1">
    <property type="protein sequence ID" value="ALUE_0002300001-mRNA-1"/>
    <property type="gene ID" value="ALUE_0002300001"/>
</dbReference>
<proteinExistence type="predicted"/>
<evidence type="ECO:0000313" key="1">
    <source>
        <dbReference type="Proteomes" id="UP000036681"/>
    </source>
</evidence>
<dbReference type="AlphaFoldDB" id="A0A0M3IW72"/>